<evidence type="ECO:0000313" key="3">
    <source>
        <dbReference type="EMBL" id="CBK24540.2"/>
    </source>
</evidence>
<reference evidence="3" key="1">
    <citation type="submission" date="2010-02" db="EMBL/GenBank/DDBJ databases">
        <title>Sequencing and annotation of the Blastocystis hominis genome.</title>
        <authorList>
            <person name="Wincker P."/>
        </authorList>
    </citation>
    <scope>NUCLEOTIDE SEQUENCE</scope>
    <source>
        <strain evidence="3">Singapore isolate B</strain>
    </source>
</reference>
<evidence type="ECO:0000256" key="1">
    <source>
        <dbReference type="SAM" id="Coils"/>
    </source>
</evidence>
<feature type="region of interest" description="Disordered" evidence="2">
    <location>
        <begin position="1"/>
        <end position="21"/>
    </location>
</feature>
<evidence type="ECO:0000256" key="2">
    <source>
        <dbReference type="SAM" id="MobiDB-lite"/>
    </source>
</evidence>
<dbReference type="Proteomes" id="UP000008312">
    <property type="component" value="Unassembled WGS sequence"/>
</dbReference>
<feature type="coiled-coil region" evidence="1">
    <location>
        <begin position="58"/>
        <end position="245"/>
    </location>
</feature>
<dbReference type="AlphaFoldDB" id="D8M901"/>
<dbReference type="OrthoDB" id="204272at2759"/>
<keyword evidence="1" id="KW-0175">Coiled coil</keyword>
<organism evidence="3">
    <name type="scientific">Blastocystis hominis</name>
    <dbReference type="NCBI Taxonomy" id="12968"/>
    <lineage>
        <taxon>Eukaryota</taxon>
        <taxon>Sar</taxon>
        <taxon>Stramenopiles</taxon>
        <taxon>Bigyra</taxon>
        <taxon>Opalozoa</taxon>
        <taxon>Opalinata</taxon>
        <taxon>Blastocystidae</taxon>
        <taxon>Blastocystis</taxon>
    </lineage>
</organism>
<keyword evidence="4" id="KW-1185">Reference proteome</keyword>
<sequence>MDASEDLRELEGSVELTNDWESDDLDFSSDFEVDNLQVEEGTDNFKSQESIHANCVDRETFEKEKQAWKEAMEEMSQRFSRATSMLDSMKSIALRDQERIEELERENREIMQYKETFTRLQQQIEGLNTLLYESNEESASYRQKINELKDRVAELEDKLYGPTNYYYQEFLKCQDEIESLTKECDSYKNQLHQVKDIMRDMIIEKEKGPTQEDLLREREKFAKQVSALERRIEQLQEENEKLQAK</sequence>
<dbReference type="GeneID" id="24922914"/>
<feature type="compositionally biased region" description="Basic and acidic residues" evidence="2">
    <location>
        <begin position="1"/>
        <end position="11"/>
    </location>
</feature>
<proteinExistence type="predicted"/>
<protein>
    <submittedName>
        <fullName evidence="3">Uncharacterized protein</fullName>
    </submittedName>
</protein>
<dbReference type="EMBL" id="FN668688">
    <property type="protein sequence ID" value="CBK24540.2"/>
    <property type="molecule type" value="Genomic_DNA"/>
</dbReference>
<dbReference type="Gene3D" id="1.20.58.60">
    <property type="match status" value="1"/>
</dbReference>
<accession>D8M901</accession>
<name>D8M901_BLAHO</name>
<evidence type="ECO:0000313" key="4">
    <source>
        <dbReference type="Proteomes" id="UP000008312"/>
    </source>
</evidence>
<gene>
    <name evidence="3" type="ORF">GSBLH_T00006790001</name>
</gene>
<dbReference type="InParanoid" id="D8M901"/>
<dbReference type="RefSeq" id="XP_012898588.1">
    <property type="nucleotide sequence ID" value="XM_013043134.1"/>
</dbReference>